<feature type="chain" id="PRO_5003968338" description="Trem-like transcript 2 protein" evidence="23">
    <location>
        <begin position="23"/>
        <end position="810"/>
    </location>
</feature>
<dbReference type="GO" id="GO:0050850">
    <property type="term" value="P:positive regulation of calcium-mediated signaling"/>
    <property type="evidence" value="ECO:0007669"/>
    <property type="project" value="UniProtKB-ARBA"/>
</dbReference>
<keyword evidence="5 22" id="KW-0812">Transmembrane</keyword>
<dbReference type="GO" id="GO:0005886">
    <property type="term" value="C:plasma membrane"/>
    <property type="evidence" value="ECO:0007669"/>
    <property type="project" value="UniProtKB-SubCell"/>
</dbReference>
<feature type="transmembrane region" description="Helical" evidence="22">
    <location>
        <begin position="663"/>
        <end position="684"/>
    </location>
</feature>
<dbReference type="InterPro" id="IPR036179">
    <property type="entry name" value="Ig-like_dom_sf"/>
</dbReference>
<evidence type="ECO:0000256" key="3">
    <source>
        <dbReference type="ARBA" id="ARBA00022475"/>
    </source>
</evidence>
<keyword evidence="6 23" id="KW-0732">Signal</keyword>
<comment type="function">
    <text evidence="14">Cell surface receptor that may play a role in the innate and adaptive immune response. Acts as a counter-receptor for CD276 and interaction with CD276 on T-cells enhances T-cell activation.</text>
</comment>
<evidence type="ECO:0000256" key="21">
    <source>
        <dbReference type="SAM" id="MobiDB-lite"/>
    </source>
</evidence>
<keyword evidence="10" id="KW-1015">Disulfide bond</keyword>
<proteinExistence type="predicted"/>
<dbReference type="GO" id="GO:0004888">
    <property type="term" value="F:transmembrane signaling receptor activity"/>
    <property type="evidence" value="ECO:0007669"/>
    <property type="project" value="UniProtKB-ARBA"/>
</dbReference>
<keyword evidence="7 22" id="KW-1133">Transmembrane helix</keyword>
<dbReference type="GO" id="GO:0042110">
    <property type="term" value="P:T cell activation"/>
    <property type="evidence" value="ECO:0007669"/>
    <property type="project" value="TreeGrafter"/>
</dbReference>
<dbReference type="GO" id="GO:0150094">
    <property type="term" value="P:amyloid-beta clearance by cellular catabolic process"/>
    <property type="evidence" value="ECO:0007669"/>
    <property type="project" value="UniProtKB-ARBA"/>
</dbReference>
<dbReference type="GO" id="GO:0008289">
    <property type="term" value="F:lipid binding"/>
    <property type="evidence" value="ECO:0007669"/>
    <property type="project" value="UniProtKB-KW"/>
</dbReference>
<dbReference type="GO" id="GO:0006909">
    <property type="term" value="P:phagocytosis"/>
    <property type="evidence" value="ECO:0007669"/>
    <property type="project" value="UniProtKB-ARBA"/>
</dbReference>
<accession>L5JNH5</accession>
<reference evidence="26" key="1">
    <citation type="journal article" date="2013" name="Science">
        <title>Comparative analysis of bat genomes provides insight into the evolution of flight and immunity.</title>
        <authorList>
            <person name="Zhang G."/>
            <person name="Cowled C."/>
            <person name="Shi Z."/>
            <person name="Huang Z."/>
            <person name="Bishop-Lilly K.A."/>
            <person name="Fang X."/>
            <person name="Wynne J.W."/>
            <person name="Xiong Z."/>
            <person name="Baker M.L."/>
            <person name="Zhao W."/>
            <person name="Tachedjian M."/>
            <person name="Zhu Y."/>
            <person name="Zhou P."/>
            <person name="Jiang X."/>
            <person name="Ng J."/>
            <person name="Yang L."/>
            <person name="Wu L."/>
            <person name="Xiao J."/>
            <person name="Feng Y."/>
            <person name="Chen Y."/>
            <person name="Sun X."/>
            <person name="Zhang Y."/>
            <person name="Marsh G.A."/>
            <person name="Crameri G."/>
            <person name="Broder C.C."/>
            <person name="Frey K.G."/>
            <person name="Wang L.F."/>
            <person name="Wang J."/>
        </authorList>
    </citation>
    <scope>NUCLEOTIDE SEQUENCE [LARGE SCALE GENOMIC DNA]</scope>
</reference>
<feature type="region of interest" description="Disordered" evidence="21">
    <location>
        <begin position="221"/>
        <end position="241"/>
    </location>
</feature>
<evidence type="ECO:0000256" key="4">
    <source>
        <dbReference type="ARBA" id="ARBA00022525"/>
    </source>
</evidence>
<keyword evidence="8" id="KW-0446">Lipid-binding</keyword>
<dbReference type="Pfam" id="PF07686">
    <property type="entry name" value="V-set"/>
    <property type="match status" value="1"/>
</dbReference>
<dbReference type="GO" id="GO:1904951">
    <property type="term" value="P:positive regulation of establishment of protein localization"/>
    <property type="evidence" value="ECO:0007669"/>
    <property type="project" value="UniProtKB-ARBA"/>
</dbReference>
<feature type="domain" description="Ig-like" evidence="24">
    <location>
        <begin position="3"/>
        <end position="109"/>
    </location>
</feature>
<comment type="subunit">
    <text evidence="16">Interacts with CD276 and this interaction enhances T-cell activation.</text>
</comment>
<dbReference type="GO" id="GO:0007166">
    <property type="term" value="P:cell surface receptor signaling pathway"/>
    <property type="evidence" value="ECO:0007669"/>
    <property type="project" value="UniProtKB-ARBA"/>
</dbReference>
<dbReference type="STRING" id="9402.L5JNH5"/>
<dbReference type="GO" id="GO:1904646">
    <property type="term" value="P:cellular response to amyloid-beta"/>
    <property type="evidence" value="ECO:0007669"/>
    <property type="project" value="UniProtKB-ARBA"/>
</dbReference>
<dbReference type="GO" id="GO:0051898">
    <property type="term" value="P:negative regulation of phosphatidylinositol 3-kinase/protein kinase B signal transduction"/>
    <property type="evidence" value="ECO:0007669"/>
    <property type="project" value="UniProtKB-ARBA"/>
</dbReference>
<dbReference type="SMART" id="SM00409">
    <property type="entry name" value="IG"/>
    <property type="match status" value="3"/>
</dbReference>
<dbReference type="GO" id="GO:0048468">
    <property type="term" value="P:cell development"/>
    <property type="evidence" value="ECO:0007669"/>
    <property type="project" value="UniProtKB-ARBA"/>
</dbReference>
<dbReference type="GO" id="GO:0009986">
    <property type="term" value="C:cell surface"/>
    <property type="evidence" value="ECO:0007669"/>
    <property type="project" value="TreeGrafter"/>
</dbReference>
<keyword evidence="12" id="KW-0325">Glycoprotein</keyword>
<dbReference type="PROSITE" id="PS50835">
    <property type="entry name" value="IG_LIKE"/>
    <property type="match status" value="1"/>
</dbReference>
<feature type="compositionally biased region" description="Pro residues" evidence="21">
    <location>
        <begin position="749"/>
        <end position="761"/>
    </location>
</feature>
<organism evidence="25 26">
    <name type="scientific">Pteropus alecto</name>
    <name type="common">Black flying fox</name>
    <dbReference type="NCBI Taxonomy" id="9402"/>
    <lineage>
        <taxon>Eukaryota</taxon>
        <taxon>Metazoa</taxon>
        <taxon>Chordata</taxon>
        <taxon>Craniata</taxon>
        <taxon>Vertebrata</taxon>
        <taxon>Euteleostomi</taxon>
        <taxon>Mammalia</taxon>
        <taxon>Eutheria</taxon>
        <taxon>Laurasiatheria</taxon>
        <taxon>Chiroptera</taxon>
        <taxon>Yinpterochiroptera</taxon>
        <taxon>Pteropodoidea</taxon>
        <taxon>Pteropodidae</taxon>
        <taxon>Pteropodinae</taxon>
        <taxon>Pteropus</taxon>
    </lineage>
</organism>
<dbReference type="SUPFAM" id="SSF48726">
    <property type="entry name" value="Immunoglobulin"/>
    <property type="match status" value="2"/>
</dbReference>
<dbReference type="InterPro" id="IPR003599">
    <property type="entry name" value="Ig_sub"/>
</dbReference>
<dbReference type="GO" id="GO:0070374">
    <property type="term" value="P:positive regulation of ERK1 and ERK2 cascade"/>
    <property type="evidence" value="ECO:0007669"/>
    <property type="project" value="UniProtKB-ARBA"/>
</dbReference>
<evidence type="ECO:0000256" key="23">
    <source>
        <dbReference type="SAM" id="SignalP"/>
    </source>
</evidence>
<dbReference type="eggNOG" id="ENOG502SPIC">
    <property type="taxonomic scope" value="Eukaryota"/>
</dbReference>
<dbReference type="InterPro" id="IPR052314">
    <property type="entry name" value="Immune_rcpt_domain"/>
</dbReference>
<dbReference type="GO" id="GO:0010628">
    <property type="term" value="P:positive regulation of gene expression"/>
    <property type="evidence" value="ECO:0007669"/>
    <property type="project" value="UniProtKB-ARBA"/>
</dbReference>
<dbReference type="GO" id="GO:0048678">
    <property type="term" value="P:response to axon injury"/>
    <property type="evidence" value="ECO:0007669"/>
    <property type="project" value="UniProtKB-ARBA"/>
</dbReference>
<dbReference type="InterPro" id="IPR013783">
    <property type="entry name" value="Ig-like_fold"/>
</dbReference>
<dbReference type="CDD" id="cd05716">
    <property type="entry name" value="IgV_pIgR_like"/>
    <property type="match status" value="1"/>
</dbReference>
<dbReference type="GO" id="GO:0097367">
    <property type="term" value="F:carbohydrate derivative binding"/>
    <property type="evidence" value="ECO:0007669"/>
    <property type="project" value="UniProtKB-ARBA"/>
</dbReference>
<evidence type="ECO:0000256" key="9">
    <source>
        <dbReference type="ARBA" id="ARBA00023136"/>
    </source>
</evidence>
<keyword evidence="13" id="KW-0393">Immunoglobulin domain</keyword>
<dbReference type="GO" id="GO:0060100">
    <property type="term" value="P:positive regulation of phagocytosis, engulfment"/>
    <property type="evidence" value="ECO:0007669"/>
    <property type="project" value="UniProtKB-ARBA"/>
</dbReference>
<dbReference type="GO" id="GO:1900226">
    <property type="term" value="P:negative regulation of NLRP3 inflammasome complex assembly"/>
    <property type="evidence" value="ECO:0007669"/>
    <property type="project" value="UniProtKB-ARBA"/>
</dbReference>
<dbReference type="Proteomes" id="UP000010552">
    <property type="component" value="Unassembled WGS sequence"/>
</dbReference>
<dbReference type="AlphaFoldDB" id="L5JNH5"/>
<comment type="subunit">
    <text evidence="15">Monomer. After ectodomain shedding, the extracellular domain oligomerizes, which is enhanced and stabilized by binding of phosphatidylserine. Interacts with TYROBP/DAP12. Interaction with TYROBP is required for stabilization of the TREM2 C-terminal fragment (TREM2-CTF) which is produced by proteolytic processing. Interacts with PLXNA1 (via TIG domains); the interaction mediates SEMA6D binding and signaling through TYROBP.</text>
</comment>
<evidence type="ECO:0000256" key="1">
    <source>
        <dbReference type="ARBA" id="ARBA00004251"/>
    </source>
</evidence>
<evidence type="ECO:0000256" key="19">
    <source>
        <dbReference type="ARBA" id="ARBA00080837"/>
    </source>
</evidence>
<dbReference type="InterPro" id="IPR007110">
    <property type="entry name" value="Ig-like_dom"/>
</dbReference>
<feature type="region of interest" description="Disordered" evidence="21">
    <location>
        <begin position="618"/>
        <end position="653"/>
    </location>
</feature>
<evidence type="ECO:0000256" key="22">
    <source>
        <dbReference type="SAM" id="Phobius"/>
    </source>
</evidence>
<feature type="region of interest" description="Disordered" evidence="21">
    <location>
        <begin position="741"/>
        <end position="764"/>
    </location>
</feature>
<dbReference type="InterPro" id="IPR013106">
    <property type="entry name" value="Ig_V-set"/>
</dbReference>
<evidence type="ECO:0000256" key="8">
    <source>
        <dbReference type="ARBA" id="ARBA00023121"/>
    </source>
</evidence>
<protein>
    <recommendedName>
        <fullName evidence="18">Trem-like transcript 2 protein</fullName>
    </recommendedName>
    <alternativeName>
        <fullName evidence="19">Triggering receptor expressed on monocytes 2</fullName>
    </alternativeName>
    <alternativeName>
        <fullName evidence="17">Triggering receptor expressed on myeloid cells 2</fullName>
    </alternativeName>
    <alternativeName>
        <fullName evidence="20">Triggering receptor expressed on myeloid cells-like protein 2</fullName>
    </alternativeName>
</protein>
<evidence type="ECO:0000313" key="26">
    <source>
        <dbReference type="Proteomes" id="UP000010552"/>
    </source>
</evidence>
<feature type="transmembrane region" description="Helical" evidence="22">
    <location>
        <begin position="464"/>
        <end position="487"/>
    </location>
</feature>
<keyword evidence="9 22" id="KW-0472">Membrane</keyword>
<evidence type="ECO:0000256" key="12">
    <source>
        <dbReference type="ARBA" id="ARBA00023180"/>
    </source>
</evidence>
<feature type="signal peptide" evidence="23">
    <location>
        <begin position="1"/>
        <end position="22"/>
    </location>
</feature>
<evidence type="ECO:0000313" key="25">
    <source>
        <dbReference type="EMBL" id="ELK00321.1"/>
    </source>
</evidence>
<evidence type="ECO:0000256" key="20">
    <source>
        <dbReference type="ARBA" id="ARBA00082751"/>
    </source>
</evidence>
<dbReference type="GO" id="GO:1903980">
    <property type="term" value="P:positive regulation of microglial cell activation"/>
    <property type="evidence" value="ECO:0007669"/>
    <property type="project" value="UniProtKB-ARBA"/>
</dbReference>
<evidence type="ECO:0000256" key="6">
    <source>
        <dbReference type="ARBA" id="ARBA00022729"/>
    </source>
</evidence>
<dbReference type="GO" id="GO:0080090">
    <property type="term" value="P:regulation of primary metabolic process"/>
    <property type="evidence" value="ECO:0007669"/>
    <property type="project" value="UniProtKB-ARBA"/>
</dbReference>
<dbReference type="GO" id="GO:1900223">
    <property type="term" value="P:positive regulation of amyloid-beta clearance"/>
    <property type="evidence" value="ECO:0007669"/>
    <property type="project" value="UniProtKB-ARBA"/>
</dbReference>
<evidence type="ECO:0000256" key="18">
    <source>
        <dbReference type="ARBA" id="ARBA00071543"/>
    </source>
</evidence>
<gene>
    <name evidence="25" type="ORF">PAL_GLEAN10025452</name>
</gene>
<sequence length="810" mass="87688">MGPPFLSLLLLLLLPWLQGCLSGTSVESVYSKVQHFEGETLSVQCSYKNRKNYMGSKVWCKIRKRRCEPGFTRVWAQGPRYLLQDDAQAKVVKITMVALRRQDSGRYWCMRNSSGTLYPLMGFQLQVSPAPTTKRNTPLTQLANILKHGIVVTTGQVPTSGPDAHFTTNVMMFTSGVLTLARPLPSTASETIRLTSMTGYSFTSPSTPDPGRITGLQTVTASPSNDRASSAGPASFSTKAGHLHTKSPATRMYHTSSSLLNKLSPIRHQNPYPVVLVGVLTFLSVPVMLIVVYGFWKKRHVAKLSRAHNTTVFQGLAGQSLRVSCPYDSLKHWGRRKAWCRQLGEEGLCQRVVSTHRSWLLSFLKRQNGSTAITDDALGGTLTITLRNLQVHDAGLYQCQSLRGSEADTLRKVLVEVLEDPLDRQDLDDLWIPEESQSFGDAQVEHSISRSFSEEEVPFPPTSILFLLACIFLSKLLAASALWAVAWHGQKQGTTLARQEDCDYDPGYQLQTLTGNAVSVPRQAPELTSSCPAMGPNLFLLLLLGLAGQGSAGSIPEVLQAPVGSSIVVQCLYRLQDVKARKVEMIALREEDAGEYGCVVEGTTGPQTVHRITLDILPAAPGQKEEEEEESYGIGSLTEDPSSDPVSSVSPLESTQDKKSIPLIWGAVLLLGLLVAVVVLFAVLAKRKGNRLAICGRSQSSGISGMVPSSVVHHISDSGLAVDGPSDVPYVRLDSPPSFDNTTYTSLPLEPPSGKTPPPVPSSLTSLPPKVLISSKPVTYATVIFPGGDKGGGASWEPAQDPPNSKTPPS</sequence>
<evidence type="ECO:0000256" key="2">
    <source>
        <dbReference type="ARBA" id="ARBA00004613"/>
    </source>
</evidence>
<feature type="transmembrane region" description="Helical" evidence="22">
    <location>
        <begin position="272"/>
        <end position="296"/>
    </location>
</feature>
<dbReference type="PANTHER" id="PTHR16423">
    <property type="entry name" value="TREM-LIKE TRANSCRIPT PROTEIN"/>
    <property type="match status" value="1"/>
</dbReference>
<evidence type="ECO:0000256" key="13">
    <source>
        <dbReference type="ARBA" id="ARBA00023319"/>
    </source>
</evidence>
<keyword evidence="26" id="KW-1185">Reference proteome</keyword>
<dbReference type="FunFam" id="2.60.40.10:FF:001672">
    <property type="entry name" value="Triggering receptor expressed on myeloid cells like 2"/>
    <property type="match status" value="1"/>
</dbReference>
<evidence type="ECO:0000256" key="10">
    <source>
        <dbReference type="ARBA" id="ARBA00023157"/>
    </source>
</evidence>
<evidence type="ECO:0000256" key="7">
    <source>
        <dbReference type="ARBA" id="ARBA00022989"/>
    </source>
</evidence>
<dbReference type="GO" id="GO:1904141">
    <property type="term" value="P:positive regulation of microglial cell migration"/>
    <property type="evidence" value="ECO:0007669"/>
    <property type="project" value="UniProtKB-ARBA"/>
</dbReference>
<evidence type="ECO:0000256" key="15">
    <source>
        <dbReference type="ARBA" id="ARBA00062942"/>
    </source>
</evidence>
<keyword evidence="4" id="KW-0964">Secreted</keyword>
<dbReference type="GO" id="GO:0005576">
    <property type="term" value="C:extracellular region"/>
    <property type="evidence" value="ECO:0007669"/>
    <property type="project" value="UniProtKB-SubCell"/>
</dbReference>
<evidence type="ECO:0000256" key="5">
    <source>
        <dbReference type="ARBA" id="ARBA00022692"/>
    </source>
</evidence>
<comment type="subcellular location">
    <subcellularLocation>
        <location evidence="1">Cell membrane</location>
        <topology evidence="1">Single-pass type I membrane protein</topology>
    </subcellularLocation>
    <subcellularLocation>
        <location evidence="2">Secreted</location>
    </subcellularLocation>
</comment>
<dbReference type="Gene3D" id="2.60.40.10">
    <property type="entry name" value="Immunoglobulins"/>
    <property type="match status" value="2"/>
</dbReference>
<dbReference type="InParanoid" id="L5JNH5"/>
<dbReference type="GO" id="GO:0071396">
    <property type="term" value="P:cellular response to lipid"/>
    <property type="evidence" value="ECO:0007669"/>
    <property type="project" value="UniProtKB-ARBA"/>
</dbReference>
<keyword evidence="3" id="KW-1003">Cell membrane</keyword>
<evidence type="ECO:0000259" key="24">
    <source>
        <dbReference type="PROSITE" id="PS50835"/>
    </source>
</evidence>
<evidence type="ECO:0000256" key="16">
    <source>
        <dbReference type="ARBA" id="ARBA00066031"/>
    </source>
</evidence>
<dbReference type="GO" id="GO:0120035">
    <property type="term" value="P:regulation of plasma membrane bounded cell projection organization"/>
    <property type="evidence" value="ECO:0007669"/>
    <property type="project" value="UniProtKB-ARBA"/>
</dbReference>
<dbReference type="GO" id="GO:0035176">
    <property type="term" value="P:social behavior"/>
    <property type="evidence" value="ECO:0007669"/>
    <property type="project" value="UniProtKB-ARBA"/>
</dbReference>
<evidence type="ECO:0000256" key="14">
    <source>
        <dbReference type="ARBA" id="ARBA00059754"/>
    </source>
</evidence>
<dbReference type="FunFam" id="2.60.40.10:FF:001076">
    <property type="entry name" value="Triggering receptor expressed on myeloid cells 2"/>
    <property type="match status" value="1"/>
</dbReference>
<dbReference type="PANTHER" id="PTHR16423:SF3">
    <property type="entry name" value="TREM-LIKE TRANSCRIPT 2 PROTEIN"/>
    <property type="match status" value="1"/>
</dbReference>
<feature type="region of interest" description="Disordered" evidence="21">
    <location>
        <begin position="784"/>
        <end position="810"/>
    </location>
</feature>
<dbReference type="GO" id="GO:0006955">
    <property type="term" value="P:immune response"/>
    <property type="evidence" value="ECO:0007669"/>
    <property type="project" value="UniProtKB-ARBA"/>
</dbReference>
<keyword evidence="11" id="KW-0675">Receptor</keyword>
<name>L5JNH5_PTEAL</name>
<evidence type="ECO:0000256" key="17">
    <source>
        <dbReference type="ARBA" id="ARBA00070587"/>
    </source>
</evidence>
<evidence type="ECO:0000256" key="11">
    <source>
        <dbReference type="ARBA" id="ARBA00023170"/>
    </source>
</evidence>
<dbReference type="EMBL" id="KB031158">
    <property type="protein sequence ID" value="ELK00321.1"/>
    <property type="molecule type" value="Genomic_DNA"/>
</dbReference>
<dbReference type="GO" id="GO:0150079">
    <property type="term" value="P:negative regulation of neuroinflammatory response"/>
    <property type="evidence" value="ECO:0007669"/>
    <property type="project" value="UniProtKB-ARBA"/>
</dbReference>